<keyword evidence="1" id="KW-0812">Transmembrane</keyword>
<evidence type="ECO:0000313" key="3">
    <source>
        <dbReference type="Proteomes" id="UP001278500"/>
    </source>
</evidence>
<dbReference type="EMBL" id="JAUEPP010000003">
    <property type="protein sequence ID" value="KAK3347857.1"/>
    <property type="molecule type" value="Genomic_DNA"/>
</dbReference>
<sequence length="176" mass="19458">MNIKRGNLCRSTFTCHMRICYHHVLSLPTTTIIIPLRRLPHCVHHFICLLISLRRPIDPVRVHEPSRSSPRLGIFVVGHRTRAALLTVLATVLILIRVGGGASAVLESVFVLDLVVCFGITAIIISVLLFNVLFFLVSAVVIIIRIVIIFYVVATVVIIPVVVRHCGAALVEGCER</sequence>
<reference evidence="2" key="1">
    <citation type="journal article" date="2023" name="Mol. Phylogenet. Evol.">
        <title>Genome-scale phylogeny and comparative genomics of the fungal order Sordariales.</title>
        <authorList>
            <person name="Hensen N."/>
            <person name="Bonometti L."/>
            <person name="Westerberg I."/>
            <person name="Brannstrom I.O."/>
            <person name="Guillou S."/>
            <person name="Cros-Aarteil S."/>
            <person name="Calhoun S."/>
            <person name="Haridas S."/>
            <person name="Kuo A."/>
            <person name="Mondo S."/>
            <person name="Pangilinan J."/>
            <person name="Riley R."/>
            <person name="LaButti K."/>
            <person name="Andreopoulos B."/>
            <person name="Lipzen A."/>
            <person name="Chen C."/>
            <person name="Yan M."/>
            <person name="Daum C."/>
            <person name="Ng V."/>
            <person name="Clum A."/>
            <person name="Steindorff A."/>
            <person name="Ohm R.A."/>
            <person name="Martin F."/>
            <person name="Silar P."/>
            <person name="Natvig D.O."/>
            <person name="Lalanne C."/>
            <person name="Gautier V."/>
            <person name="Ament-Velasquez S.L."/>
            <person name="Kruys A."/>
            <person name="Hutchinson M.I."/>
            <person name="Powell A.J."/>
            <person name="Barry K."/>
            <person name="Miller A.N."/>
            <person name="Grigoriev I.V."/>
            <person name="Debuchy R."/>
            <person name="Gladieux P."/>
            <person name="Hiltunen Thoren M."/>
            <person name="Johannesson H."/>
        </authorList>
    </citation>
    <scope>NUCLEOTIDE SEQUENCE</scope>
    <source>
        <strain evidence="2">CBS 560.94</strain>
    </source>
</reference>
<name>A0AAE0MTH1_9PEZI</name>
<evidence type="ECO:0000256" key="1">
    <source>
        <dbReference type="SAM" id="Phobius"/>
    </source>
</evidence>
<evidence type="ECO:0000313" key="2">
    <source>
        <dbReference type="EMBL" id="KAK3347857.1"/>
    </source>
</evidence>
<feature type="transmembrane region" description="Helical" evidence="1">
    <location>
        <begin position="142"/>
        <end position="163"/>
    </location>
</feature>
<proteinExistence type="predicted"/>
<feature type="transmembrane region" description="Helical" evidence="1">
    <location>
        <begin position="110"/>
        <end position="135"/>
    </location>
</feature>
<organism evidence="2 3">
    <name type="scientific">Neurospora tetraspora</name>
    <dbReference type="NCBI Taxonomy" id="94610"/>
    <lineage>
        <taxon>Eukaryota</taxon>
        <taxon>Fungi</taxon>
        <taxon>Dikarya</taxon>
        <taxon>Ascomycota</taxon>
        <taxon>Pezizomycotina</taxon>
        <taxon>Sordariomycetes</taxon>
        <taxon>Sordariomycetidae</taxon>
        <taxon>Sordariales</taxon>
        <taxon>Sordariaceae</taxon>
        <taxon>Neurospora</taxon>
    </lineage>
</organism>
<keyword evidence="3" id="KW-1185">Reference proteome</keyword>
<feature type="transmembrane region" description="Helical" evidence="1">
    <location>
        <begin position="83"/>
        <end position="104"/>
    </location>
</feature>
<protein>
    <submittedName>
        <fullName evidence="2">Uncharacterized protein</fullName>
    </submittedName>
</protein>
<reference evidence="2" key="2">
    <citation type="submission" date="2023-06" db="EMBL/GenBank/DDBJ databases">
        <authorList>
            <consortium name="Lawrence Berkeley National Laboratory"/>
            <person name="Haridas S."/>
            <person name="Hensen N."/>
            <person name="Bonometti L."/>
            <person name="Westerberg I."/>
            <person name="Brannstrom I.O."/>
            <person name="Guillou S."/>
            <person name="Cros-Aarteil S."/>
            <person name="Calhoun S."/>
            <person name="Kuo A."/>
            <person name="Mondo S."/>
            <person name="Pangilinan J."/>
            <person name="Riley R."/>
            <person name="Labutti K."/>
            <person name="Andreopoulos B."/>
            <person name="Lipzen A."/>
            <person name="Chen C."/>
            <person name="Yanf M."/>
            <person name="Daum C."/>
            <person name="Ng V."/>
            <person name="Clum A."/>
            <person name="Steindorff A."/>
            <person name="Ohm R."/>
            <person name="Martin F."/>
            <person name="Silar P."/>
            <person name="Natvig D."/>
            <person name="Lalanne C."/>
            <person name="Gautier V."/>
            <person name="Ament-Velasquez S.L."/>
            <person name="Kruys A."/>
            <person name="Hutchinson M.I."/>
            <person name="Powell A.J."/>
            <person name="Barry K."/>
            <person name="Miller A.N."/>
            <person name="Grigoriev I.V."/>
            <person name="Debuchy R."/>
            <person name="Gladieux P."/>
            <person name="Thoren M.H."/>
            <person name="Johannesson H."/>
        </authorList>
    </citation>
    <scope>NUCLEOTIDE SEQUENCE</scope>
    <source>
        <strain evidence="2">CBS 560.94</strain>
    </source>
</reference>
<comment type="caution">
    <text evidence="2">The sequence shown here is derived from an EMBL/GenBank/DDBJ whole genome shotgun (WGS) entry which is preliminary data.</text>
</comment>
<dbReference type="RefSeq" id="XP_062682939.1">
    <property type="nucleotide sequence ID" value="XM_062826603.1"/>
</dbReference>
<dbReference type="GeneID" id="87863757"/>
<keyword evidence="1" id="KW-1133">Transmembrane helix</keyword>
<accession>A0AAE0MTH1</accession>
<dbReference type="Proteomes" id="UP001278500">
    <property type="component" value="Unassembled WGS sequence"/>
</dbReference>
<keyword evidence="1" id="KW-0472">Membrane</keyword>
<dbReference type="AlphaFoldDB" id="A0AAE0MTH1"/>
<gene>
    <name evidence="2" type="ORF">B0H65DRAFT_461563</name>
</gene>